<proteinExistence type="predicted"/>
<evidence type="ECO:0000256" key="1">
    <source>
        <dbReference type="SAM" id="MobiDB-lite"/>
    </source>
</evidence>
<dbReference type="Proteomes" id="UP000258927">
    <property type="component" value="Chromosome"/>
</dbReference>
<dbReference type="STRING" id="1122213.GCA_000423365_02454"/>
<feature type="transmembrane region" description="Helical" evidence="2">
    <location>
        <begin position="72"/>
        <end position="95"/>
    </location>
</feature>
<feature type="region of interest" description="Disordered" evidence="1">
    <location>
        <begin position="1"/>
        <end position="21"/>
    </location>
</feature>
<organism evidence="3 4">
    <name type="scientific">Maritalea myrionectae</name>
    <dbReference type="NCBI Taxonomy" id="454601"/>
    <lineage>
        <taxon>Bacteria</taxon>
        <taxon>Pseudomonadati</taxon>
        <taxon>Pseudomonadota</taxon>
        <taxon>Alphaproteobacteria</taxon>
        <taxon>Hyphomicrobiales</taxon>
        <taxon>Devosiaceae</taxon>
        <taxon>Maritalea</taxon>
    </lineage>
</organism>
<dbReference type="PANTHER" id="PTHR31876">
    <property type="entry name" value="COV-LIKE PROTEIN 1"/>
    <property type="match status" value="1"/>
</dbReference>
<feature type="compositionally biased region" description="Basic and acidic residues" evidence="1">
    <location>
        <begin position="1"/>
        <end position="18"/>
    </location>
</feature>
<feature type="transmembrane region" description="Helical" evidence="2">
    <location>
        <begin position="30"/>
        <end position="52"/>
    </location>
</feature>
<keyword evidence="2" id="KW-0812">Transmembrane</keyword>
<reference evidence="3 4" key="1">
    <citation type="submission" date="2017-05" db="EMBL/GenBank/DDBJ databases">
        <title>Genome Analysis of Maritalea myrionectae HL2708#5.</title>
        <authorList>
            <consortium name="Cotde Inc.-PKNU"/>
            <person name="Jang D."/>
            <person name="Oh H.-M."/>
        </authorList>
    </citation>
    <scope>NUCLEOTIDE SEQUENCE [LARGE SCALE GENOMIC DNA]</scope>
    <source>
        <strain evidence="3 4">HL2708#5</strain>
    </source>
</reference>
<dbReference type="EMBL" id="CP021330">
    <property type="protein sequence ID" value="AVX04674.1"/>
    <property type="molecule type" value="Genomic_DNA"/>
</dbReference>
<dbReference type="Pfam" id="PF04367">
    <property type="entry name" value="DUF502"/>
    <property type="match status" value="1"/>
</dbReference>
<dbReference type="PANTHER" id="PTHR31876:SF26">
    <property type="entry name" value="PROTEIN LIKE COV 2"/>
    <property type="match status" value="1"/>
</dbReference>
<keyword evidence="4" id="KW-1185">Reference proteome</keyword>
<evidence type="ECO:0000313" key="3">
    <source>
        <dbReference type="EMBL" id="AVX04674.1"/>
    </source>
</evidence>
<keyword evidence="2" id="KW-1133">Transmembrane helix</keyword>
<gene>
    <name evidence="3" type="ORF">MXMO3_02154</name>
</gene>
<evidence type="ECO:0000313" key="4">
    <source>
        <dbReference type="Proteomes" id="UP000258927"/>
    </source>
</evidence>
<protein>
    <recommendedName>
        <fullName evidence="5">DUF502 domain-containing protein</fullName>
    </recommendedName>
</protein>
<accession>A0A2R4MFJ8</accession>
<dbReference type="AlphaFoldDB" id="A0A2R4MFJ8"/>
<keyword evidence="2" id="KW-0472">Membrane</keyword>
<evidence type="ECO:0000256" key="2">
    <source>
        <dbReference type="SAM" id="Phobius"/>
    </source>
</evidence>
<evidence type="ECO:0008006" key="5">
    <source>
        <dbReference type="Google" id="ProtNLM"/>
    </source>
</evidence>
<sequence>MMNDKNDKKHSDDHADHGHHPKPARRLTNYFLTGLVIAAPIGLTMYITWSIIRIVDDFVKPLIPPQYNPDTYLPVAIPGFGLVIAFIAIVLLGFLTANLVGRTLVQFGESILHRMPFVSILYRGLKQIFETVVSQSHSNFKQVGLIQYPRPGLWALVFISTTAKGEVADKVDGEDIISVFLPTTPNPTSGFLLFVPRKDINVLDMSVEDGAKLVISAGLVSPEYQAKMAELAEEAEETVREENTKAS</sequence>
<name>A0A2R4MFJ8_9HYPH</name>
<dbReference type="KEGG" id="mmyr:MXMO3_02154"/>
<dbReference type="InterPro" id="IPR007462">
    <property type="entry name" value="COV1-like"/>
</dbReference>